<comment type="caution">
    <text evidence="1">The sequence shown here is derived from an EMBL/GenBank/DDBJ whole genome shotgun (WGS) entry which is preliminary data.</text>
</comment>
<sequence>MSDVAKEGGACAMALSAVQEDEEPGRKDLDPRWTTRRQMAAGSGIGWEAAKRSAVRSRRGLQGTGLIGIEN</sequence>
<reference evidence="1 2" key="1">
    <citation type="journal article" date="2016" name="Front. Microbiol.">
        <title>Genomic Resource of Rice Seed Associated Bacteria.</title>
        <authorList>
            <person name="Midha S."/>
            <person name="Bansal K."/>
            <person name="Sharma S."/>
            <person name="Kumar N."/>
            <person name="Patil P.P."/>
            <person name="Chaudhry V."/>
            <person name="Patil P.B."/>
        </authorList>
    </citation>
    <scope>NUCLEOTIDE SEQUENCE [LARGE SCALE GENOMIC DNA]</scope>
    <source>
        <strain evidence="1 2">NS226</strain>
    </source>
</reference>
<evidence type="ECO:0000313" key="1">
    <source>
        <dbReference type="EMBL" id="KTQ97938.1"/>
    </source>
</evidence>
<dbReference type="PATRIC" id="fig|401562.3.peg.3559"/>
<organism evidence="1 2">
    <name type="scientific">Aureimonas ureilytica</name>
    <dbReference type="NCBI Taxonomy" id="401562"/>
    <lineage>
        <taxon>Bacteria</taxon>
        <taxon>Pseudomonadati</taxon>
        <taxon>Pseudomonadota</taxon>
        <taxon>Alphaproteobacteria</taxon>
        <taxon>Hyphomicrobiales</taxon>
        <taxon>Aurantimonadaceae</taxon>
        <taxon>Aureimonas</taxon>
    </lineage>
</organism>
<dbReference type="Proteomes" id="UP000078272">
    <property type="component" value="Unassembled WGS sequence"/>
</dbReference>
<evidence type="ECO:0000313" key="2">
    <source>
        <dbReference type="Proteomes" id="UP000078272"/>
    </source>
</evidence>
<protein>
    <submittedName>
        <fullName evidence="1">Uncharacterized protein</fullName>
    </submittedName>
</protein>
<name>A0A175RCR8_9HYPH</name>
<gene>
    <name evidence="1" type="ORF">NS226_02140</name>
</gene>
<accession>A0A175RCR8</accession>
<proteinExistence type="predicted"/>
<dbReference type="EMBL" id="LDPZ01000005">
    <property type="protein sequence ID" value="KTQ97938.1"/>
    <property type="molecule type" value="Genomic_DNA"/>
</dbReference>
<dbReference type="AlphaFoldDB" id="A0A175RCR8"/>